<feature type="region of interest" description="Disordered" evidence="1">
    <location>
        <begin position="159"/>
        <end position="178"/>
    </location>
</feature>
<accession>A0AAD6S0Q8</accession>
<keyword evidence="3" id="KW-1185">Reference proteome</keyword>
<gene>
    <name evidence="2" type="ORF">C8F04DRAFT_1324309</name>
</gene>
<organism evidence="2 3">
    <name type="scientific">Mycena alexandri</name>
    <dbReference type="NCBI Taxonomy" id="1745969"/>
    <lineage>
        <taxon>Eukaryota</taxon>
        <taxon>Fungi</taxon>
        <taxon>Dikarya</taxon>
        <taxon>Basidiomycota</taxon>
        <taxon>Agaricomycotina</taxon>
        <taxon>Agaricomycetes</taxon>
        <taxon>Agaricomycetidae</taxon>
        <taxon>Agaricales</taxon>
        <taxon>Marasmiineae</taxon>
        <taxon>Mycenaceae</taxon>
        <taxon>Mycena</taxon>
    </lineage>
</organism>
<evidence type="ECO:0000313" key="2">
    <source>
        <dbReference type="EMBL" id="KAJ7019084.1"/>
    </source>
</evidence>
<dbReference type="EMBL" id="JARJCM010000307">
    <property type="protein sequence ID" value="KAJ7019084.1"/>
    <property type="molecule type" value="Genomic_DNA"/>
</dbReference>
<feature type="compositionally biased region" description="Basic and acidic residues" evidence="1">
    <location>
        <begin position="304"/>
        <end position="316"/>
    </location>
</feature>
<sequence length="491" mass="54549">MVVHDGRRGAAVLHVRTKDKCARWRTNDKVIAQQEGGGLDKGALHRGWKHGMDSGRDDVHMVTELCSLCKSSLRNPSGDPRPRALRLEVGTTEVFDAKTEIPAAGLSTFCIAKASTTREFVAQTAGKSSLKGPKAEIQMQGSLRSGFVIPIVSRVQRGPRKERDLAGKSKTRKENLESGDLRREERYRVEDLKVLHIDSRGLVHLKVREDPKVEATKIHKCGFRATNWYSVGNTEYLNEILNASEAWRPLEARLLQEEPGRADGDSSGGGQSLAELEAYWAGQPERWRCAQCMGASAKGVNGADRGRTSRELKPRAASETPPQRQWTEIPVHDLDVYVGGVVRLPRVVERCGRQERAQARTLSIERRRRFPHWSLDVTRARQVESVPSGVGVHAGKGSEGEGDRAQSGCRDKRGLPPARIPAGNAARQNMILAQHGSSERRRRTESKHIGRSRRSRRVQSSAFWAKGYAGAQIRSKAAEERTGEAHARRWS</sequence>
<proteinExistence type="predicted"/>
<reference evidence="2" key="1">
    <citation type="submission" date="2023-03" db="EMBL/GenBank/DDBJ databases">
        <title>Massive genome expansion in bonnet fungi (Mycena s.s.) driven by repeated elements and novel gene families across ecological guilds.</title>
        <authorList>
            <consortium name="Lawrence Berkeley National Laboratory"/>
            <person name="Harder C.B."/>
            <person name="Miyauchi S."/>
            <person name="Viragh M."/>
            <person name="Kuo A."/>
            <person name="Thoen E."/>
            <person name="Andreopoulos B."/>
            <person name="Lu D."/>
            <person name="Skrede I."/>
            <person name="Drula E."/>
            <person name="Henrissat B."/>
            <person name="Morin E."/>
            <person name="Kohler A."/>
            <person name="Barry K."/>
            <person name="LaButti K."/>
            <person name="Morin E."/>
            <person name="Salamov A."/>
            <person name="Lipzen A."/>
            <person name="Mereny Z."/>
            <person name="Hegedus B."/>
            <person name="Baldrian P."/>
            <person name="Stursova M."/>
            <person name="Weitz H."/>
            <person name="Taylor A."/>
            <person name="Grigoriev I.V."/>
            <person name="Nagy L.G."/>
            <person name="Martin F."/>
            <person name="Kauserud H."/>
        </authorList>
    </citation>
    <scope>NUCLEOTIDE SEQUENCE</scope>
    <source>
        <strain evidence="2">CBHHK200</strain>
    </source>
</reference>
<comment type="caution">
    <text evidence="2">The sequence shown here is derived from an EMBL/GenBank/DDBJ whole genome shotgun (WGS) entry which is preliminary data.</text>
</comment>
<name>A0AAD6S0Q8_9AGAR</name>
<evidence type="ECO:0000313" key="3">
    <source>
        <dbReference type="Proteomes" id="UP001218188"/>
    </source>
</evidence>
<feature type="region of interest" description="Disordered" evidence="1">
    <location>
        <begin position="297"/>
        <end position="323"/>
    </location>
</feature>
<feature type="compositionally biased region" description="Basic and acidic residues" evidence="1">
    <location>
        <begin position="476"/>
        <end position="491"/>
    </location>
</feature>
<dbReference type="AlphaFoldDB" id="A0AAD6S0Q8"/>
<feature type="region of interest" description="Disordered" evidence="1">
    <location>
        <begin position="386"/>
        <end position="491"/>
    </location>
</feature>
<feature type="compositionally biased region" description="Basic residues" evidence="1">
    <location>
        <begin position="440"/>
        <end position="457"/>
    </location>
</feature>
<feature type="compositionally biased region" description="Basic and acidic residues" evidence="1">
    <location>
        <begin position="396"/>
        <end position="414"/>
    </location>
</feature>
<dbReference type="Proteomes" id="UP001218188">
    <property type="component" value="Unassembled WGS sequence"/>
</dbReference>
<evidence type="ECO:0000256" key="1">
    <source>
        <dbReference type="SAM" id="MobiDB-lite"/>
    </source>
</evidence>
<protein>
    <submittedName>
        <fullName evidence="2">Uncharacterized protein</fullName>
    </submittedName>
</protein>